<dbReference type="HOGENOM" id="CLU_118482_1_0_5"/>
<feature type="binding site" evidence="6">
    <location>
        <position position="97"/>
    </location>
    <ligand>
        <name>Mg(2+)</name>
        <dbReference type="ChEBI" id="CHEBI:18420"/>
    </ligand>
</feature>
<reference evidence="8 9" key="1">
    <citation type="submission" date="2014-09" db="EMBL/GenBank/DDBJ databases">
        <title>Using Illumina technology Improving SMRT sequencing Genome Assembly by RASTools.</title>
        <authorList>
            <person name="Zhou Y."/>
            <person name="Ma T."/>
            <person name="Liu T."/>
        </authorList>
    </citation>
    <scope>NUCLEOTIDE SEQUENCE [LARGE SCALE GENOMIC DNA]</scope>
    <source>
        <strain evidence="8 9">ATCC 55669</strain>
    </source>
</reference>
<evidence type="ECO:0000256" key="5">
    <source>
        <dbReference type="ARBA" id="ARBA00022842"/>
    </source>
</evidence>
<keyword evidence="9" id="KW-1185">Reference proteome</keyword>
<keyword evidence="5 6" id="KW-0460">Magnesium</keyword>
<dbReference type="EMBL" id="CP009571">
    <property type="protein sequence ID" value="AIT06846.1"/>
    <property type="molecule type" value="Genomic_DNA"/>
</dbReference>
<comment type="similarity">
    <text evidence="6">Belongs to the PINc/VapC protein family.</text>
</comment>
<evidence type="ECO:0000256" key="4">
    <source>
        <dbReference type="ARBA" id="ARBA00022801"/>
    </source>
</evidence>
<comment type="cofactor">
    <cofactor evidence="6">
        <name>Mg(2+)</name>
        <dbReference type="ChEBI" id="CHEBI:18420"/>
    </cofactor>
</comment>
<dbReference type="STRING" id="1549858.MC45_11200"/>
<keyword evidence="1 6" id="KW-1277">Toxin-antitoxin system</keyword>
<dbReference type="RefSeq" id="WP_038663087.1">
    <property type="nucleotide sequence ID" value="NZ_CP009571.1"/>
</dbReference>
<evidence type="ECO:0000259" key="7">
    <source>
        <dbReference type="Pfam" id="PF01850"/>
    </source>
</evidence>
<dbReference type="Pfam" id="PF01850">
    <property type="entry name" value="PIN"/>
    <property type="match status" value="1"/>
</dbReference>
<dbReference type="GO" id="GO:0004540">
    <property type="term" value="F:RNA nuclease activity"/>
    <property type="evidence" value="ECO:0007669"/>
    <property type="project" value="InterPro"/>
</dbReference>
<feature type="binding site" evidence="6">
    <location>
        <position position="5"/>
    </location>
    <ligand>
        <name>Mg(2+)</name>
        <dbReference type="ChEBI" id="CHEBI:18420"/>
    </ligand>
</feature>
<name>A0A097EH13_9SPHN</name>
<keyword evidence="3 6" id="KW-0479">Metal-binding</keyword>
<dbReference type="InterPro" id="IPR029060">
    <property type="entry name" value="PIN-like_dom_sf"/>
</dbReference>
<keyword evidence="2 6" id="KW-0540">Nuclease</keyword>
<dbReference type="KEGG" id="stax:MC45_11200"/>
<dbReference type="PANTHER" id="PTHR42740:SF1">
    <property type="entry name" value="RIBONUCLEASE VAPC3"/>
    <property type="match status" value="1"/>
</dbReference>
<gene>
    <name evidence="6" type="primary">vapC</name>
    <name evidence="8" type="ORF">MC45_11200</name>
</gene>
<dbReference type="Proteomes" id="UP000033200">
    <property type="component" value="Chromosome"/>
</dbReference>
<dbReference type="HAMAP" id="MF_00265">
    <property type="entry name" value="VapC_Nob1"/>
    <property type="match status" value="1"/>
</dbReference>
<dbReference type="SUPFAM" id="SSF88723">
    <property type="entry name" value="PIN domain-like"/>
    <property type="match status" value="1"/>
</dbReference>
<evidence type="ECO:0000313" key="8">
    <source>
        <dbReference type="EMBL" id="AIT06846.1"/>
    </source>
</evidence>
<dbReference type="InterPro" id="IPR051749">
    <property type="entry name" value="PINc/VapC_TA_RNase"/>
</dbReference>
<evidence type="ECO:0000256" key="2">
    <source>
        <dbReference type="ARBA" id="ARBA00022722"/>
    </source>
</evidence>
<protein>
    <recommendedName>
        <fullName evidence="6">Ribonuclease VapC</fullName>
        <shortName evidence="6">RNase VapC</shortName>
        <ecNumber evidence="6">3.1.-.-</ecNumber>
    </recommendedName>
    <alternativeName>
        <fullName evidence="6">Toxin VapC</fullName>
    </alternativeName>
</protein>
<dbReference type="GO" id="GO:0090729">
    <property type="term" value="F:toxin activity"/>
    <property type="evidence" value="ECO:0007669"/>
    <property type="project" value="UniProtKB-KW"/>
</dbReference>
<dbReference type="PANTHER" id="PTHR42740">
    <property type="entry name" value="RIBONUCLEASE VAPC3"/>
    <property type="match status" value="1"/>
</dbReference>
<accession>A0A097EH13</accession>
<evidence type="ECO:0000256" key="1">
    <source>
        <dbReference type="ARBA" id="ARBA00022649"/>
    </source>
</evidence>
<comment type="function">
    <text evidence="6">Toxic component of a toxin-antitoxin (TA) system. An RNase.</text>
</comment>
<sequence length="137" mass="15417">MILVDSSVWIDKLAHRRTVQTEVLEALILAEQDIGVGDLMLVEVLQGTRDVRAYRHAEALLAEFDMVQISDHHVAVAAARHYRHLRGLGITIRKTIDTLIATRCILDRLPLLYSDRDFDPFVQHLGLRSALDAPGVN</sequence>
<organism evidence="8 9">
    <name type="scientific">Sphingomonas taxi</name>
    <dbReference type="NCBI Taxonomy" id="1549858"/>
    <lineage>
        <taxon>Bacteria</taxon>
        <taxon>Pseudomonadati</taxon>
        <taxon>Pseudomonadota</taxon>
        <taxon>Alphaproteobacteria</taxon>
        <taxon>Sphingomonadales</taxon>
        <taxon>Sphingomonadaceae</taxon>
        <taxon>Sphingomonas</taxon>
    </lineage>
</organism>
<evidence type="ECO:0000256" key="6">
    <source>
        <dbReference type="HAMAP-Rule" id="MF_00265"/>
    </source>
</evidence>
<dbReference type="Gene3D" id="3.40.50.1010">
    <property type="entry name" value="5'-nuclease"/>
    <property type="match status" value="1"/>
</dbReference>
<dbReference type="GO" id="GO:0000287">
    <property type="term" value="F:magnesium ion binding"/>
    <property type="evidence" value="ECO:0007669"/>
    <property type="project" value="UniProtKB-UniRule"/>
</dbReference>
<evidence type="ECO:0000256" key="3">
    <source>
        <dbReference type="ARBA" id="ARBA00022723"/>
    </source>
</evidence>
<dbReference type="GO" id="GO:0016787">
    <property type="term" value="F:hydrolase activity"/>
    <property type="evidence" value="ECO:0007669"/>
    <property type="project" value="UniProtKB-KW"/>
</dbReference>
<dbReference type="AlphaFoldDB" id="A0A097EH13"/>
<dbReference type="InterPro" id="IPR002716">
    <property type="entry name" value="PIN_dom"/>
</dbReference>
<dbReference type="eggNOG" id="COG1487">
    <property type="taxonomic scope" value="Bacteria"/>
</dbReference>
<keyword evidence="4 6" id="KW-0378">Hydrolase</keyword>
<proteinExistence type="inferred from homology"/>
<feature type="domain" description="PIN" evidence="7">
    <location>
        <begin position="2"/>
        <end position="119"/>
    </location>
</feature>
<keyword evidence="6" id="KW-0800">Toxin</keyword>
<dbReference type="InterPro" id="IPR022907">
    <property type="entry name" value="VapC_family"/>
</dbReference>
<evidence type="ECO:0000313" key="9">
    <source>
        <dbReference type="Proteomes" id="UP000033200"/>
    </source>
</evidence>
<dbReference type="EC" id="3.1.-.-" evidence="6"/>
<dbReference type="CDD" id="cd18760">
    <property type="entry name" value="PIN_MtVapC3-like"/>
    <property type="match status" value="1"/>
</dbReference>